<dbReference type="InterPro" id="IPR049492">
    <property type="entry name" value="BD-FAE-like_dom"/>
</dbReference>
<dbReference type="OrthoDB" id="9777975at2"/>
<feature type="chain" id="PRO_5024294432" description="BD-FAE-like domain-containing protein" evidence="2">
    <location>
        <begin position="21"/>
        <end position="499"/>
    </location>
</feature>
<dbReference type="Gene3D" id="3.40.50.1820">
    <property type="entry name" value="alpha/beta hydrolase"/>
    <property type="match status" value="1"/>
</dbReference>
<organism evidence="4 5">
    <name type="scientific">Hymenobacter jeollabukensis</name>
    <dbReference type="NCBI Taxonomy" id="2025313"/>
    <lineage>
        <taxon>Bacteria</taxon>
        <taxon>Pseudomonadati</taxon>
        <taxon>Bacteroidota</taxon>
        <taxon>Cytophagia</taxon>
        <taxon>Cytophagales</taxon>
        <taxon>Hymenobacteraceae</taxon>
        <taxon>Hymenobacter</taxon>
    </lineage>
</organism>
<sequence length="499" mass="52833">MKHFFLLLSLLAGLIRPAAAQIDTTGGQFHQPLYPTPSVTTGVVFGSAPNSGGTTQTLLMDIYQPAGGPATPRPLIILAHGGAFLSGARTDFDVSELCRRFARLGYVTASIDYRLESFFTFNGARAVVNAVHDMRAAVRFFRQDAATTNQYNVNSGYIFAGGSSAGAITAVHVSYLDKEAELSALNAPGVAPGLEGSSGNPGYSSAIGAGINLCGAIGNLSWIEAGDEPLVSVHGTADGIVPYGTGPTFTGDVVNGSGAIKPRADAVGVPNTLYRFSKAGHVPYNGSSATQVAYMDTTFRTVRDFLRPLLVVTSSLPVRLTSFTAEQLGPHALLRWETAQEENSAGYEVEVSTDGHTFRQLGFVPSVAPNTTGRVGYRFRDQEAGKKGLRYYRLRQLDLDGQAAYYGPRTVYFGALEQLTVYPNPVSGPATTVLVPATAAGVLELRDALGRLISRQPVPPATGATHVALPQLADCPAGVYHLLLRDATGPVQQVRLLKQ</sequence>
<dbReference type="GO" id="GO:0016787">
    <property type="term" value="F:hydrolase activity"/>
    <property type="evidence" value="ECO:0007669"/>
    <property type="project" value="UniProtKB-KW"/>
</dbReference>
<keyword evidence="2" id="KW-0732">Signal</keyword>
<reference evidence="4 5" key="1">
    <citation type="submission" date="2019-05" db="EMBL/GenBank/DDBJ databases">
        <title>Hymenobacter edaphi sp. nov., isolated from abandoned arsenic-contaminated farmland soil.</title>
        <authorList>
            <person name="Nie L."/>
        </authorList>
    </citation>
    <scope>NUCLEOTIDE SEQUENCE [LARGE SCALE GENOMIC DNA]</scope>
    <source>
        <strain evidence="4 5">1-3-3-8</strain>
    </source>
</reference>
<evidence type="ECO:0000313" key="5">
    <source>
        <dbReference type="Proteomes" id="UP000305517"/>
    </source>
</evidence>
<feature type="domain" description="BD-FAE-like" evidence="3">
    <location>
        <begin position="60"/>
        <end position="182"/>
    </location>
</feature>
<evidence type="ECO:0000256" key="1">
    <source>
        <dbReference type="ARBA" id="ARBA00022801"/>
    </source>
</evidence>
<dbReference type="Proteomes" id="UP000305517">
    <property type="component" value="Unassembled WGS sequence"/>
</dbReference>
<evidence type="ECO:0000313" key="4">
    <source>
        <dbReference type="EMBL" id="TLM94305.1"/>
    </source>
</evidence>
<dbReference type="RefSeq" id="WP_138077237.1">
    <property type="nucleotide sequence ID" value="NZ_VAJM01000003.1"/>
</dbReference>
<gene>
    <name evidence="4" type="ORF">FDY95_09895</name>
</gene>
<evidence type="ECO:0000256" key="2">
    <source>
        <dbReference type="SAM" id="SignalP"/>
    </source>
</evidence>
<evidence type="ECO:0000259" key="3">
    <source>
        <dbReference type="Pfam" id="PF20434"/>
    </source>
</evidence>
<dbReference type="Pfam" id="PF20434">
    <property type="entry name" value="BD-FAE"/>
    <property type="match status" value="1"/>
</dbReference>
<protein>
    <recommendedName>
        <fullName evidence="3">BD-FAE-like domain-containing protein</fullName>
    </recommendedName>
</protein>
<accession>A0A5R8WSY6</accession>
<dbReference type="PANTHER" id="PTHR48081">
    <property type="entry name" value="AB HYDROLASE SUPERFAMILY PROTEIN C4A8.06C"/>
    <property type="match status" value="1"/>
</dbReference>
<comment type="caution">
    <text evidence="4">The sequence shown here is derived from an EMBL/GenBank/DDBJ whole genome shotgun (WGS) entry which is preliminary data.</text>
</comment>
<keyword evidence="5" id="KW-1185">Reference proteome</keyword>
<dbReference type="InterPro" id="IPR029058">
    <property type="entry name" value="AB_hydrolase_fold"/>
</dbReference>
<name>A0A5R8WSY6_9BACT</name>
<dbReference type="AlphaFoldDB" id="A0A5R8WSY6"/>
<proteinExistence type="predicted"/>
<dbReference type="SUPFAM" id="SSF53474">
    <property type="entry name" value="alpha/beta-Hydrolases"/>
    <property type="match status" value="1"/>
</dbReference>
<dbReference type="InterPro" id="IPR050300">
    <property type="entry name" value="GDXG_lipolytic_enzyme"/>
</dbReference>
<keyword evidence="1" id="KW-0378">Hydrolase</keyword>
<feature type="signal peptide" evidence="2">
    <location>
        <begin position="1"/>
        <end position="20"/>
    </location>
</feature>
<dbReference type="EMBL" id="VAJM01000003">
    <property type="protein sequence ID" value="TLM94305.1"/>
    <property type="molecule type" value="Genomic_DNA"/>
</dbReference>